<protein>
    <submittedName>
        <fullName evidence="8">Cellulose synthase (UDP-forming)</fullName>
    </submittedName>
</protein>
<feature type="transmembrane region" description="Helical" evidence="7">
    <location>
        <begin position="402"/>
        <end position="421"/>
    </location>
</feature>
<accession>A0A0G2AS76</accession>
<dbReference type="EMBL" id="LCRO01000005">
    <property type="protein sequence ID" value="KKW35624.1"/>
    <property type="molecule type" value="Genomic_DNA"/>
</dbReference>
<evidence type="ECO:0000313" key="8">
    <source>
        <dbReference type="EMBL" id="KKW35624.1"/>
    </source>
</evidence>
<feature type="transmembrane region" description="Helical" evidence="7">
    <location>
        <begin position="49"/>
        <end position="73"/>
    </location>
</feature>
<dbReference type="PANTHER" id="PTHR43867">
    <property type="entry name" value="CELLULOSE SYNTHASE CATALYTIC SUBUNIT A [UDP-FORMING]"/>
    <property type="match status" value="1"/>
</dbReference>
<evidence type="ECO:0000256" key="6">
    <source>
        <dbReference type="ARBA" id="ARBA00023136"/>
    </source>
</evidence>
<evidence type="ECO:0000256" key="3">
    <source>
        <dbReference type="ARBA" id="ARBA00022679"/>
    </source>
</evidence>
<comment type="subcellular location">
    <subcellularLocation>
        <location evidence="1">Membrane</location>
        <topology evidence="1">Multi-pass membrane protein</topology>
    </subcellularLocation>
</comment>
<keyword evidence="2" id="KW-0328">Glycosyltransferase</keyword>
<keyword evidence="6 7" id="KW-0472">Membrane</keyword>
<dbReference type="GO" id="GO:0016758">
    <property type="term" value="F:hexosyltransferase activity"/>
    <property type="evidence" value="ECO:0007669"/>
    <property type="project" value="TreeGrafter"/>
</dbReference>
<proteinExistence type="predicted"/>
<keyword evidence="4 7" id="KW-0812">Transmembrane</keyword>
<dbReference type="InterPro" id="IPR029044">
    <property type="entry name" value="Nucleotide-diphossugar_trans"/>
</dbReference>
<evidence type="ECO:0000256" key="7">
    <source>
        <dbReference type="SAM" id="Phobius"/>
    </source>
</evidence>
<dbReference type="Proteomes" id="UP000034740">
    <property type="component" value="Unassembled WGS sequence"/>
</dbReference>
<dbReference type="Gene3D" id="3.90.550.10">
    <property type="entry name" value="Spore Coat Polysaccharide Biosynthesis Protein SpsA, Chain A"/>
    <property type="match status" value="1"/>
</dbReference>
<evidence type="ECO:0000256" key="4">
    <source>
        <dbReference type="ARBA" id="ARBA00022692"/>
    </source>
</evidence>
<sequence length="518" mass="57896">MNNQYDELPDPKKAFLNTDSPRGLLALNAIIAAIYFYVLVFHFTPGNPILFTLLVIGQIFNLWQVFTFIYTVWDTSYEAPRNPAYHAAVDVFITVAGEPTALVRETVRAAVAMRHPAKRVYILNDGYVTKKENWRDMEALAALEGVQCITRTVPGGAKAGNINNALRLTSSPLVVIFDADHVPHPDFLEKTVPYFADPKVGFVQTPQFYKNFAQNYLTQGAWEQQELFFGPICKGKNRLNSTIMCGTNMVLRREALFAVGGMCTESITEDFVTGMFMHEKGYKSVYHGEVLAEGLAPEDFLSYTRQQFRWARGCLDAIFRYNPIFRSGLTFAQRIQYLSSASFFLSGSIVLMHSILPIIFLYTGAVPVIISGMLLTAVFLPYIFLTLYAIQRSSNFTFTFPSLALAMGAFTIQLKALYGALLRQKTSFTVTPKEAVTGNFVRLASVHIIYIAVAVFGVLVAFAREGLSASLVNNLAWVIFSVAIFIPFIRASLPPKKAAALSVPEKERAEKQAYERHF</sequence>
<feature type="transmembrane region" description="Helical" evidence="7">
    <location>
        <begin position="475"/>
        <end position="493"/>
    </location>
</feature>
<feature type="transmembrane region" description="Helical" evidence="7">
    <location>
        <begin position="23"/>
        <end position="43"/>
    </location>
</feature>
<feature type="transmembrane region" description="Helical" evidence="7">
    <location>
        <begin position="343"/>
        <end position="362"/>
    </location>
</feature>
<dbReference type="SUPFAM" id="SSF53448">
    <property type="entry name" value="Nucleotide-diphospho-sugar transferases"/>
    <property type="match status" value="1"/>
</dbReference>
<feature type="transmembrane region" description="Helical" evidence="7">
    <location>
        <begin position="368"/>
        <end position="390"/>
    </location>
</feature>
<dbReference type="PATRIC" id="fig|1618605.3.peg.359"/>
<dbReference type="InterPro" id="IPR050321">
    <property type="entry name" value="Glycosyltr_2/OpgH_subfam"/>
</dbReference>
<dbReference type="GO" id="GO:0005886">
    <property type="term" value="C:plasma membrane"/>
    <property type="evidence" value="ECO:0007669"/>
    <property type="project" value="TreeGrafter"/>
</dbReference>
<organism evidence="8 9">
    <name type="scientific">Candidatus Adlerbacteria bacterium GW2011_GWA1_54_10</name>
    <dbReference type="NCBI Taxonomy" id="1618605"/>
    <lineage>
        <taxon>Bacteria</taxon>
        <taxon>Candidatus Adleribacteriota</taxon>
    </lineage>
</organism>
<keyword evidence="5 7" id="KW-1133">Transmembrane helix</keyword>
<reference evidence="8 9" key="1">
    <citation type="journal article" date="2015" name="Nature">
        <title>rRNA introns, odd ribosomes, and small enigmatic genomes across a large radiation of phyla.</title>
        <authorList>
            <person name="Brown C.T."/>
            <person name="Hug L.A."/>
            <person name="Thomas B.C."/>
            <person name="Sharon I."/>
            <person name="Castelle C.J."/>
            <person name="Singh A."/>
            <person name="Wilkins M.J."/>
            <person name="Williams K.H."/>
            <person name="Banfield J.F."/>
        </authorList>
    </citation>
    <scope>NUCLEOTIDE SEQUENCE [LARGE SCALE GENOMIC DNA]</scope>
</reference>
<gene>
    <name evidence="8" type="ORF">UY83_C0005G0005</name>
</gene>
<evidence type="ECO:0000256" key="2">
    <source>
        <dbReference type="ARBA" id="ARBA00022676"/>
    </source>
</evidence>
<name>A0A0G2AS76_9BACT</name>
<dbReference type="PANTHER" id="PTHR43867:SF2">
    <property type="entry name" value="CELLULOSE SYNTHASE CATALYTIC SUBUNIT A [UDP-FORMING]"/>
    <property type="match status" value="1"/>
</dbReference>
<evidence type="ECO:0000256" key="1">
    <source>
        <dbReference type="ARBA" id="ARBA00004141"/>
    </source>
</evidence>
<dbReference type="AlphaFoldDB" id="A0A0G2AS76"/>
<keyword evidence="3" id="KW-0808">Transferase</keyword>
<evidence type="ECO:0000313" key="9">
    <source>
        <dbReference type="Proteomes" id="UP000034740"/>
    </source>
</evidence>
<feature type="transmembrane region" description="Helical" evidence="7">
    <location>
        <begin position="441"/>
        <end position="463"/>
    </location>
</feature>
<dbReference type="Pfam" id="PF13641">
    <property type="entry name" value="Glyco_tranf_2_3"/>
    <property type="match status" value="1"/>
</dbReference>
<dbReference type="CDD" id="cd06421">
    <property type="entry name" value="CESA_CelA_like"/>
    <property type="match status" value="1"/>
</dbReference>
<evidence type="ECO:0000256" key="5">
    <source>
        <dbReference type="ARBA" id="ARBA00022989"/>
    </source>
</evidence>
<comment type="caution">
    <text evidence="8">The sequence shown here is derived from an EMBL/GenBank/DDBJ whole genome shotgun (WGS) entry which is preliminary data.</text>
</comment>